<dbReference type="AlphaFoldDB" id="A0ABD1ZQ41"/>
<reference evidence="2 3" key="1">
    <citation type="submission" date="2024-09" db="EMBL/GenBank/DDBJ databases">
        <title>Chromosome-scale assembly of Riccia fluitans.</title>
        <authorList>
            <person name="Paukszto L."/>
            <person name="Sawicki J."/>
            <person name="Karawczyk K."/>
            <person name="Piernik-Szablinska J."/>
            <person name="Szczecinska M."/>
            <person name="Mazdziarz M."/>
        </authorList>
    </citation>
    <scope>NUCLEOTIDE SEQUENCE [LARGE SCALE GENOMIC DNA]</scope>
    <source>
        <strain evidence="2">Rf_01</strain>
        <tissue evidence="2">Aerial parts of the thallus</tissue>
    </source>
</reference>
<keyword evidence="3" id="KW-1185">Reference proteome</keyword>
<feature type="compositionally biased region" description="Low complexity" evidence="1">
    <location>
        <begin position="430"/>
        <end position="444"/>
    </location>
</feature>
<feature type="compositionally biased region" description="Low complexity" evidence="1">
    <location>
        <begin position="343"/>
        <end position="352"/>
    </location>
</feature>
<gene>
    <name evidence="2" type="ORF">R1flu_020377</name>
</gene>
<evidence type="ECO:0000313" key="2">
    <source>
        <dbReference type="EMBL" id="KAL2652249.1"/>
    </source>
</evidence>
<feature type="compositionally biased region" description="Basic and acidic residues" evidence="1">
    <location>
        <begin position="490"/>
        <end position="499"/>
    </location>
</feature>
<feature type="compositionally biased region" description="Basic and acidic residues" evidence="1">
    <location>
        <begin position="181"/>
        <end position="195"/>
    </location>
</feature>
<sequence length="528" mass="57203">MLLESALADFSQEASLSRGHPSAMPFVWDDRSGNNPYARSGSYNERISMLSVKENEGLHLHEEAADMFNARKNQKEGVHHRSDSGQFYHKQGTVPFKWEAAPGKPAVAQETITTCESPRLRLPPALRSGSVPMGCNGPRNGGIAGKMKSILSGKGSKSGGSNAHSNLVAVASSRSSSSQGTERDQWSSSSDRESSFDSDGGVDDRESSPVSTLDRPASPLSPLSPKPESPKHETIAIIPVAEAAAASTSTVAARAPNYAGQGMKNLSRNGSWKHLVASLSAKQQTLAQTSNSFLSLTEMSEELPMILEDEEDSEFHTMEFSSVDSPGTIEERRERSLRRRPSSSKSLSAPLPHGHRQSSLGNANRQRRRSDFDWPDEFQDGRPEEVVKEVDESLWAFSPVSSTFVFSANDLDNSACFSGRSPVRGERSKAGTGTSTPASTGSGSIRETLSIRKTISLMRSASTRSGYNGKSSAEAAAVHAELASQNSRQKSHDDDEVYNRRGHRMKRTLSCIPFLNLGNMPTVNCNNR</sequence>
<feature type="region of interest" description="Disordered" evidence="1">
    <location>
        <begin position="120"/>
        <end position="140"/>
    </location>
</feature>
<proteinExistence type="predicted"/>
<evidence type="ECO:0000256" key="1">
    <source>
        <dbReference type="SAM" id="MobiDB-lite"/>
    </source>
</evidence>
<protein>
    <submittedName>
        <fullName evidence="2">Uncharacterized protein</fullName>
    </submittedName>
</protein>
<evidence type="ECO:0000313" key="3">
    <source>
        <dbReference type="Proteomes" id="UP001605036"/>
    </source>
</evidence>
<dbReference type="Proteomes" id="UP001605036">
    <property type="component" value="Unassembled WGS sequence"/>
</dbReference>
<feature type="region of interest" description="Disordered" evidence="1">
    <location>
        <begin position="317"/>
        <end position="380"/>
    </location>
</feature>
<accession>A0ABD1ZQ41</accession>
<name>A0ABD1ZQ41_9MARC</name>
<comment type="caution">
    <text evidence="2">The sequence shown here is derived from an EMBL/GenBank/DDBJ whole genome shotgun (WGS) entry which is preliminary data.</text>
</comment>
<dbReference type="EMBL" id="JBHFFA010000001">
    <property type="protein sequence ID" value="KAL2652249.1"/>
    <property type="molecule type" value="Genomic_DNA"/>
</dbReference>
<feature type="region of interest" description="Disordered" evidence="1">
    <location>
        <begin position="461"/>
        <end position="501"/>
    </location>
</feature>
<feature type="compositionally biased region" description="Low complexity" evidence="1">
    <location>
        <begin position="471"/>
        <end position="484"/>
    </location>
</feature>
<feature type="region of interest" description="Disordered" evidence="1">
    <location>
        <begin position="170"/>
        <end position="231"/>
    </location>
</feature>
<feature type="compositionally biased region" description="Polar residues" evidence="1">
    <location>
        <begin position="461"/>
        <end position="470"/>
    </location>
</feature>
<feature type="region of interest" description="Disordered" evidence="1">
    <location>
        <begin position="419"/>
        <end position="446"/>
    </location>
</feature>
<organism evidence="2 3">
    <name type="scientific">Riccia fluitans</name>
    <dbReference type="NCBI Taxonomy" id="41844"/>
    <lineage>
        <taxon>Eukaryota</taxon>
        <taxon>Viridiplantae</taxon>
        <taxon>Streptophyta</taxon>
        <taxon>Embryophyta</taxon>
        <taxon>Marchantiophyta</taxon>
        <taxon>Marchantiopsida</taxon>
        <taxon>Marchantiidae</taxon>
        <taxon>Marchantiales</taxon>
        <taxon>Ricciaceae</taxon>
        <taxon>Riccia</taxon>
    </lineage>
</organism>